<evidence type="ECO:0000256" key="1">
    <source>
        <dbReference type="SAM" id="MobiDB-lite"/>
    </source>
</evidence>
<proteinExistence type="predicted"/>
<name>A0ABT3ZP48_9BURK</name>
<dbReference type="Proteomes" id="UP001082899">
    <property type="component" value="Unassembled WGS sequence"/>
</dbReference>
<evidence type="ECO:0000313" key="2">
    <source>
        <dbReference type="EMBL" id="MCY0388242.1"/>
    </source>
</evidence>
<comment type="caution">
    <text evidence="2">The sequence shown here is derived from an EMBL/GenBank/DDBJ whole genome shotgun (WGS) entry which is preliminary data.</text>
</comment>
<protein>
    <submittedName>
        <fullName evidence="2">Uncharacterized protein</fullName>
    </submittedName>
</protein>
<organism evidence="2 3">
    <name type="scientific">Robbsia betulipollinis</name>
    <dbReference type="NCBI Taxonomy" id="2981849"/>
    <lineage>
        <taxon>Bacteria</taxon>
        <taxon>Pseudomonadati</taxon>
        <taxon>Pseudomonadota</taxon>
        <taxon>Betaproteobacteria</taxon>
        <taxon>Burkholderiales</taxon>
        <taxon>Burkholderiaceae</taxon>
        <taxon>Robbsia</taxon>
    </lineage>
</organism>
<sequence>MKISNVCTPVGAKGDKRGFWHFWHLPPVPFLKFVREETYGQHLTKVPFGPILIGMVRALREDRFSERKPIMKTLLRARLLAPNEHDQLLTPVARGHGTPKRGAEKEQHGNGGSVRSVYRTGMAQVHGGGCEQQARNGAAHVVLCDGSVGIGSIHDRARAQSDALSRRDYRSGQADRVILRVHTERNNQLLAAIARDALRAAATAPTVVDALDVAGDALRAISEMTRGEVRHG</sequence>
<reference evidence="2" key="1">
    <citation type="submission" date="2022-11" db="EMBL/GenBank/DDBJ databases">
        <title>Robbsia betulipollinis sp. nov., isolated from pollen of birch (Betula pendula).</title>
        <authorList>
            <person name="Shi H."/>
            <person name="Ambika Manirajan B."/>
            <person name="Ratering S."/>
            <person name="Geissler-Plaum R."/>
            <person name="Schnell S."/>
        </authorList>
    </citation>
    <scope>NUCLEOTIDE SEQUENCE</scope>
    <source>
        <strain evidence="2">Bb-Pol-6</strain>
    </source>
</reference>
<dbReference type="RefSeq" id="WP_267848285.1">
    <property type="nucleotide sequence ID" value="NZ_JAPMXC010000003.1"/>
</dbReference>
<accession>A0ABT3ZP48</accession>
<feature type="region of interest" description="Disordered" evidence="1">
    <location>
        <begin position="90"/>
        <end position="113"/>
    </location>
</feature>
<gene>
    <name evidence="2" type="ORF">OVY01_13540</name>
</gene>
<keyword evidence="3" id="KW-1185">Reference proteome</keyword>
<dbReference type="EMBL" id="JAPMXC010000003">
    <property type="protein sequence ID" value="MCY0388242.1"/>
    <property type="molecule type" value="Genomic_DNA"/>
</dbReference>
<evidence type="ECO:0000313" key="3">
    <source>
        <dbReference type="Proteomes" id="UP001082899"/>
    </source>
</evidence>